<accession>A0A848KP74</accession>
<dbReference type="EMBL" id="VCQU01000009">
    <property type="protein sequence ID" value="NMN98090.1"/>
    <property type="molecule type" value="Genomic_DNA"/>
</dbReference>
<organism evidence="3 4">
    <name type="scientific">Antrihabitans stalactiti</name>
    <dbReference type="NCBI Taxonomy" id="2584121"/>
    <lineage>
        <taxon>Bacteria</taxon>
        <taxon>Bacillati</taxon>
        <taxon>Actinomycetota</taxon>
        <taxon>Actinomycetes</taxon>
        <taxon>Mycobacteriales</taxon>
        <taxon>Nocardiaceae</taxon>
        <taxon>Antrihabitans</taxon>
    </lineage>
</organism>
<dbReference type="InterPro" id="IPR027381">
    <property type="entry name" value="LytR/CpsA/Psr_C"/>
</dbReference>
<evidence type="ECO:0000313" key="4">
    <source>
        <dbReference type="Proteomes" id="UP000535543"/>
    </source>
</evidence>
<keyword evidence="4" id="KW-1185">Reference proteome</keyword>
<sequence length="144" mass="14662">MVLIALAIVFVGLGALSLTKSDSDDSSETTTSAPSAVSPSGPSATTTAAKPVDKTIPVRVYNNSDISGLAAKTKTTIEAAGWTVTETGNYTETQLEKTTVYYGTSTGEKEAAAAIADTLGVKSEQRLAGLKNTPPGVIVIVTAP</sequence>
<name>A0A848KP74_9NOCA</name>
<dbReference type="Pfam" id="PF13399">
    <property type="entry name" value="LytR_C"/>
    <property type="match status" value="1"/>
</dbReference>
<evidence type="ECO:0000313" key="3">
    <source>
        <dbReference type="EMBL" id="NMN98090.1"/>
    </source>
</evidence>
<proteinExistence type="predicted"/>
<feature type="compositionally biased region" description="Low complexity" evidence="1">
    <location>
        <begin position="28"/>
        <end position="49"/>
    </location>
</feature>
<evidence type="ECO:0000259" key="2">
    <source>
        <dbReference type="Pfam" id="PF13399"/>
    </source>
</evidence>
<protein>
    <submittedName>
        <fullName evidence="3">LytR family transcriptional regulator</fullName>
    </submittedName>
</protein>
<evidence type="ECO:0000256" key="1">
    <source>
        <dbReference type="SAM" id="MobiDB-lite"/>
    </source>
</evidence>
<comment type="caution">
    <text evidence="3">The sequence shown here is derived from an EMBL/GenBank/DDBJ whole genome shotgun (WGS) entry which is preliminary data.</text>
</comment>
<reference evidence="3 4" key="2">
    <citation type="submission" date="2020-06" db="EMBL/GenBank/DDBJ databases">
        <title>Antribacter stalactiti gen. nov., sp. nov., a new member of the family Nacardiaceae isolated from a cave.</title>
        <authorList>
            <person name="Kim I.S."/>
        </authorList>
    </citation>
    <scope>NUCLEOTIDE SEQUENCE [LARGE SCALE GENOMIC DNA]</scope>
    <source>
        <strain evidence="3 4">YC2-7</strain>
    </source>
</reference>
<reference evidence="3 4" key="1">
    <citation type="submission" date="2019-05" db="EMBL/GenBank/DDBJ databases">
        <authorList>
            <person name="Lee S.D."/>
        </authorList>
    </citation>
    <scope>NUCLEOTIDE SEQUENCE [LARGE SCALE GENOMIC DNA]</scope>
    <source>
        <strain evidence="3 4">YC2-7</strain>
    </source>
</reference>
<dbReference type="Gene3D" id="3.30.70.2390">
    <property type="match status" value="1"/>
</dbReference>
<dbReference type="AlphaFoldDB" id="A0A848KP74"/>
<dbReference type="Proteomes" id="UP000535543">
    <property type="component" value="Unassembled WGS sequence"/>
</dbReference>
<gene>
    <name evidence="3" type="ORF">FGL95_23910</name>
</gene>
<feature type="domain" description="LytR/CpsA/Psr regulator C-terminal" evidence="2">
    <location>
        <begin position="56"/>
        <end position="142"/>
    </location>
</feature>
<feature type="region of interest" description="Disordered" evidence="1">
    <location>
        <begin position="20"/>
        <end position="52"/>
    </location>
</feature>